<keyword evidence="15" id="KW-0378">Hydrolase</keyword>
<evidence type="ECO:0000256" key="4">
    <source>
        <dbReference type="ARBA" id="ARBA00022525"/>
    </source>
</evidence>
<keyword evidence="4" id="KW-0964">Secreted</keyword>
<evidence type="ECO:0000256" key="9">
    <source>
        <dbReference type="ARBA" id="ARBA00025210"/>
    </source>
</evidence>
<evidence type="ECO:0000256" key="6">
    <source>
        <dbReference type="ARBA" id="ARBA00022729"/>
    </source>
</evidence>
<dbReference type="InterPro" id="IPR000834">
    <property type="entry name" value="Peptidase_M14"/>
</dbReference>
<keyword evidence="15" id="KW-0121">Carboxypeptidase</keyword>
<organism evidence="15 16">
    <name type="scientific">Candida viswanathii</name>
    <dbReference type="NCBI Taxonomy" id="5486"/>
    <lineage>
        <taxon>Eukaryota</taxon>
        <taxon>Fungi</taxon>
        <taxon>Dikarya</taxon>
        <taxon>Ascomycota</taxon>
        <taxon>Saccharomycotina</taxon>
        <taxon>Pichiomycetes</taxon>
        <taxon>Debaryomycetaceae</taxon>
        <taxon>Candida/Lodderomyces clade</taxon>
        <taxon>Candida</taxon>
    </lineage>
</organism>
<dbReference type="PROSITE" id="PS52035">
    <property type="entry name" value="PEPTIDASE_M14"/>
    <property type="match status" value="1"/>
</dbReference>
<comment type="cofactor">
    <cofactor evidence="1">
        <name>Zn(2+)</name>
        <dbReference type="ChEBI" id="CHEBI:29105"/>
    </cofactor>
</comment>
<dbReference type="PRINTS" id="PR00765">
    <property type="entry name" value="CRBOXYPTASEA"/>
</dbReference>
<dbReference type="EMBL" id="QLNQ01000019">
    <property type="protein sequence ID" value="RCK65893.1"/>
    <property type="molecule type" value="Genomic_DNA"/>
</dbReference>
<evidence type="ECO:0000256" key="8">
    <source>
        <dbReference type="ARBA" id="ARBA00023157"/>
    </source>
</evidence>
<comment type="subcellular location">
    <subcellularLocation>
        <location evidence="2">Secreted</location>
    </subcellularLocation>
</comment>
<accession>A0A367YJ36</accession>
<feature type="domain" description="Peptidase M14" evidence="14">
    <location>
        <begin position="157"/>
        <end position="465"/>
    </location>
</feature>
<comment type="similarity">
    <text evidence="3 12">Belongs to the peptidase M14 family.</text>
</comment>
<gene>
    <name evidence="15" type="primary">ECM14_0</name>
    <name evidence="15" type="ORF">Cantr_01481</name>
</gene>
<dbReference type="SMART" id="SM00631">
    <property type="entry name" value="Zn_pept"/>
    <property type="match status" value="1"/>
</dbReference>
<protein>
    <recommendedName>
        <fullName evidence="10">Inactive metallocarboxypeptidase ECM14</fullName>
    </recommendedName>
    <alternativeName>
        <fullName evidence="11">Inactive metallocarboxypeptidase ecm14</fullName>
    </alternativeName>
</protein>
<dbReference type="Proteomes" id="UP000253472">
    <property type="component" value="Unassembled WGS sequence"/>
</dbReference>
<keyword evidence="16" id="KW-1185">Reference proteome</keyword>
<dbReference type="STRING" id="5486.A0A367YJ36"/>
<dbReference type="PROSITE" id="PS00133">
    <property type="entry name" value="CARBOXYPEPT_ZN_2"/>
    <property type="match status" value="1"/>
</dbReference>
<comment type="function">
    <text evidence="9">Inactive carboxypeptidase that may play a role in cell wall organization and biogenesis.</text>
</comment>
<evidence type="ECO:0000256" key="2">
    <source>
        <dbReference type="ARBA" id="ARBA00004613"/>
    </source>
</evidence>
<proteinExistence type="inferred from homology"/>
<name>A0A367YJ36_9ASCO</name>
<evidence type="ECO:0000256" key="12">
    <source>
        <dbReference type="PROSITE-ProRule" id="PRU01379"/>
    </source>
</evidence>
<dbReference type="InterPro" id="IPR057247">
    <property type="entry name" value="CARBOXYPEPT_ZN_2"/>
</dbReference>
<evidence type="ECO:0000313" key="15">
    <source>
        <dbReference type="EMBL" id="RCK65893.1"/>
    </source>
</evidence>
<comment type="caution">
    <text evidence="12">Lacks conserved residue(s) required for the propagation of feature annotation.</text>
</comment>
<dbReference type="OrthoDB" id="3626597at2759"/>
<dbReference type="Gene3D" id="3.40.630.10">
    <property type="entry name" value="Zn peptidases"/>
    <property type="match status" value="1"/>
</dbReference>
<dbReference type="GO" id="GO:0004181">
    <property type="term" value="F:metallocarboxypeptidase activity"/>
    <property type="evidence" value="ECO:0007669"/>
    <property type="project" value="InterPro"/>
</dbReference>
<keyword evidence="6 13" id="KW-0732">Signal</keyword>
<reference evidence="15 16" key="1">
    <citation type="submission" date="2018-06" db="EMBL/GenBank/DDBJ databases">
        <title>Whole genome sequencing of Candida tropicalis (genome annotated by CSBL at Korea University).</title>
        <authorList>
            <person name="Ahn J."/>
        </authorList>
    </citation>
    <scope>NUCLEOTIDE SEQUENCE [LARGE SCALE GENOMIC DNA]</scope>
    <source>
        <strain evidence="15 16">ATCC 20962</strain>
    </source>
</reference>
<keyword evidence="7" id="KW-0862">Zinc</keyword>
<dbReference type="FunFam" id="3.40.630.10:FF:000060">
    <property type="entry name" value="Putative metallocarboxypeptidase ecm14"/>
    <property type="match status" value="1"/>
</dbReference>
<dbReference type="GO" id="GO:0006508">
    <property type="term" value="P:proteolysis"/>
    <property type="evidence" value="ECO:0007669"/>
    <property type="project" value="InterPro"/>
</dbReference>
<evidence type="ECO:0000256" key="10">
    <source>
        <dbReference type="ARBA" id="ARBA00026187"/>
    </source>
</evidence>
<keyword evidence="5" id="KW-0479">Metal-binding</keyword>
<comment type="caution">
    <text evidence="15">The sequence shown here is derived from an EMBL/GenBank/DDBJ whole genome shotgun (WGS) entry which is preliminary data.</text>
</comment>
<evidence type="ECO:0000256" key="5">
    <source>
        <dbReference type="ARBA" id="ARBA00022723"/>
    </source>
</evidence>
<dbReference type="SUPFAM" id="SSF53187">
    <property type="entry name" value="Zn-dependent exopeptidases"/>
    <property type="match status" value="1"/>
</dbReference>
<dbReference type="GO" id="GO:0005576">
    <property type="term" value="C:extracellular region"/>
    <property type="evidence" value="ECO:0007669"/>
    <property type="project" value="UniProtKB-SubCell"/>
</dbReference>
<dbReference type="Pfam" id="PF00246">
    <property type="entry name" value="Peptidase_M14"/>
    <property type="match status" value="1"/>
</dbReference>
<evidence type="ECO:0000256" key="1">
    <source>
        <dbReference type="ARBA" id="ARBA00001947"/>
    </source>
</evidence>
<feature type="chain" id="PRO_5016786661" description="Inactive metallocarboxypeptidase ECM14" evidence="13">
    <location>
        <begin position="17"/>
        <end position="470"/>
    </location>
</feature>
<dbReference type="PANTHER" id="PTHR11705">
    <property type="entry name" value="PROTEASE FAMILY M14 CARBOXYPEPTIDASE A,B"/>
    <property type="match status" value="1"/>
</dbReference>
<evidence type="ECO:0000256" key="11">
    <source>
        <dbReference type="ARBA" id="ARBA00026213"/>
    </source>
</evidence>
<evidence type="ECO:0000256" key="13">
    <source>
        <dbReference type="SAM" id="SignalP"/>
    </source>
</evidence>
<dbReference type="AlphaFoldDB" id="A0A367YJ36"/>
<keyword evidence="8" id="KW-1015">Disulfide bond</keyword>
<evidence type="ECO:0000313" key="16">
    <source>
        <dbReference type="Proteomes" id="UP000253472"/>
    </source>
</evidence>
<evidence type="ECO:0000256" key="7">
    <source>
        <dbReference type="ARBA" id="ARBA00022833"/>
    </source>
</evidence>
<dbReference type="PANTHER" id="PTHR11705:SF147">
    <property type="entry name" value="INACTIVE METALLOCARBOXYPEPTIDASE ECM14"/>
    <property type="match status" value="1"/>
</dbReference>
<keyword evidence="15" id="KW-0645">Protease</keyword>
<feature type="signal peptide" evidence="13">
    <location>
        <begin position="1"/>
        <end position="16"/>
    </location>
</feature>
<dbReference type="GO" id="GO:0008270">
    <property type="term" value="F:zinc ion binding"/>
    <property type="evidence" value="ECO:0007669"/>
    <property type="project" value="InterPro"/>
</dbReference>
<evidence type="ECO:0000259" key="14">
    <source>
        <dbReference type="PROSITE" id="PS52035"/>
    </source>
</evidence>
<sequence>MNYKLALLWLAQVAFTVQLQLPFHLDGILPQTSSKAHYSSVDPRDHPINLSQYTHDSVIRIDYSQSRELETYLKSKSSNETSDSIVFKKWGKNISRKTIDIQISQPDMFKLTQKFKHALKFEVLIDDLPQKIFETYPQAASAQSEEVVTNTELFFQDYRNLDTINAWLELLAASYPEIISLEDIGETFEHRKLKVVHFTVPHEHTDDEDHGDRRTVVITGGVHSREWISVSSTLYAIYELVELYKVDPNSKIFVELDFLFIPVYNPDGYQYTWSTDRLWRKNRQKTIKPNCFGIDIDHAFNYHWTRSSDWACGEEYSGEHPLEALEARIWHEYLNETNADHKIWGFIDLHSYAEEILYPYAFSCEDQPRDEENLVELAYGLAKAIRLQTGRLYQVFAACLDRDADLLPDLGAGTILDYMYHNRADFAYQLKLRDTGNHGFLLPAKQIVPVGKEVVASLKYLFHFLIDNDR</sequence>
<evidence type="ECO:0000256" key="3">
    <source>
        <dbReference type="ARBA" id="ARBA00005988"/>
    </source>
</evidence>
<dbReference type="CDD" id="cd03860">
    <property type="entry name" value="M14_CP_A-B_like"/>
    <property type="match status" value="1"/>
</dbReference>